<dbReference type="PROSITE" id="PS51301">
    <property type="entry name" value="KILA_N"/>
    <property type="match status" value="1"/>
</dbReference>
<dbReference type="SMART" id="SM01252">
    <property type="entry name" value="KilA-N"/>
    <property type="match status" value="1"/>
</dbReference>
<reference evidence="2" key="4">
    <citation type="submission" date="2024-09" db="EMBL/GenBank/DDBJ databases">
        <authorList>
            <person name="Sun Q."/>
            <person name="Mori K."/>
        </authorList>
    </citation>
    <scope>NUCLEOTIDE SEQUENCE</scope>
    <source>
        <strain evidence="2">KCTC 62575</strain>
    </source>
</reference>
<dbReference type="OrthoDB" id="1042522at2"/>
<dbReference type="Proteomes" id="UP000240957">
    <property type="component" value="Unassembled WGS sequence"/>
</dbReference>
<evidence type="ECO:0000313" key="5">
    <source>
        <dbReference type="Proteomes" id="UP001595455"/>
    </source>
</evidence>
<evidence type="ECO:0000259" key="1">
    <source>
        <dbReference type="PROSITE" id="PS51301"/>
    </source>
</evidence>
<dbReference type="EMBL" id="PYIX02000072">
    <property type="protein sequence ID" value="RFC81614.1"/>
    <property type="molecule type" value="Genomic_DNA"/>
</dbReference>
<keyword evidence="5" id="KW-1185">Reference proteome</keyword>
<proteinExistence type="predicted"/>
<dbReference type="AlphaFoldDB" id="A0A371YJS3"/>
<sequence length="301" mass="34611">MTSLTQNFLNPNNKPLVLGEFTIRQDEDGRYCLNDLHNASGGLKKHQITNFLRVEQTQELVVEIERCSNVSIDENSQTSNMRFGNKALNIIRGGANRGTYAVKEMVYAYAMWISAKFHLIVIRAYDALVMDWKINDKQTISPEQAGVLYNIVHTRAKGNGGIIASMWSRLKNHFKYSASYRELKAYHFEDAKFYLENIEIKEKAAPKAQNATELNDILKTNLQGLAIHMVWLNDWWKEFGGAIAKLNPNIAASVNHHFKDGACFAYHFIDKGTRLQIEEQLQYHSWNLSLQERYALDFKCK</sequence>
<reference evidence="5" key="3">
    <citation type="journal article" date="2019" name="Int. J. Syst. Evol. Microbiol.">
        <title>The Global Catalogue of Microorganisms (GCM) 10K type strain sequencing project: providing services to taxonomists for standard genome sequencing and annotation.</title>
        <authorList>
            <consortium name="The Broad Institute Genomics Platform"/>
            <consortium name="The Broad Institute Genome Sequencing Center for Infectious Disease"/>
            <person name="Wu L."/>
            <person name="Ma J."/>
        </authorList>
    </citation>
    <scope>NUCLEOTIDE SEQUENCE [LARGE SCALE GENOMIC DNA]</scope>
    <source>
        <strain evidence="5">KCTC 62575</strain>
    </source>
</reference>
<reference evidence="2" key="1">
    <citation type="journal article" date="2014" name="Int. J. Syst. Evol. Microbiol.">
        <title>Complete genome of a new Firmicutes species belonging to the dominant human colonic microbiota ('Ruminococcus bicirculans') reveals two chromosomes and a selective capacity to utilize plant glucans.</title>
        <authorList>
            <consortium name="NISC Comparative Sequencing Program"/>
            <person name="Wegmann U."/>
            <person name="Louis P."/>
            <person name="Goesmann A."/>
            <person name="Henrissat B."/>
            <person name="Duncan S.H."/>
            <person name="Flint H.J."/>
        </authorList>
    </citation>
    <scope>NUCLEOTIDE SEQUENCE</scope>
    <source>
        <strain evidence="2">KCTC 62575</strain>
    </source>
</reference>
<feature type="domain" description="KilA-N" evidence="1">
    <location>
        <begin position="12"/>
        <end position="128"/>
    </location>
</feature>
<dbReference type="Proteomes" id="UP001595455">
    <property type="component" value="Unassembled WGS sequence"/>
</dbReference>
<dbReference type="RefSeq" id="WP_107010081.1">
    <property type="nucleotide sequence ID" value="NZ_JBHRSF010000152.1"/>
</dbReference>
<dbReference type="Pfam" id="PF04383">
    <property type="entry name" value="KilA-N"/>
    <property type="match status" value="1"/>
</dbReference>
<dbReference type="InterPro" id="IPR017880">
    <property type="entry name" value="KilA_N"/>
</dbReference>
<name>A0A371YJS3_9GAMM</name>
<accession>A0A371YJS3</accession>
<gene>
    <name evidence="2" type="ORF">ACFODO_20605</name>
    <name evidence="3" type="ORF">C9E89_020920</name>
</gene>
<protein>
    <submittedName>
        <fullName evidence="3">KilA-N domain-containing protein</fullName>
    </submittedName>
</protein>
<dbReference type="EMBL" id="JBHRSF010000152">
    <property type="protein sequence ID" value="MFC2997599.1"/>
    <property type="molecule type" value="Genomic_DNA"/>
</dbReference>
<evidence type="ECO:0000313" key="3">
    <source>
        <dbReference type="EMBL" id="RFC81614.1"/>
    </source>
</evidence>
<comment type="caution">
    <text evidence="3">The sequence shown here is derived from an EMBL/GenBank/DDBJ whole genome shotgun (WGS) entry which is preliminary data.</text>
</comment>
<evidence type="ECO:0000313" key="2">
    <source>
        <dbReference type="EMBL" id="MFC2997599.1"/>
    </source>
</evidence>
<organism evidence="3 4">
    <name type="scientific">Acinetobacter sichuanensis</name>
    <dbReference type="NCBI Taxonomy" id="2136183"/>
    <lineage>
        <taxon>Bacteria</taxon>
        <taxon>Pseudomonadati</taxon>
        <taxon>Pseudomonadota</taxon>
        <taxon>Gammaproteobacteria</taxon>
        <taxon>Moraxellales</taxon>
        <taxon>Moraxellaceae</taxon>
        <taxon>Acinetobacter</taxon>
    </lineage>
</organism>
<evidence type="ECO:0000313" key="4">
    <source>
        <dbReference type="Proteomes" id="UP000240957"/>
    </source>
</evidence>
<dbReference type="InterPro" id="IPR018004">
    <property type="entry name" value="KilA/APSES_HTH"/>
</dbReference>
<reference evidence="3 4" key="2">
    <citation type="submission" date="2018-08" db="EMBL/GenBank/DDBJ databases">
        <title>The draft genome of Acinetobacter sichuanensis strain WCHAc060041.</title>
        <authorList>
            <person name="Qin J."/>
            <person name="Feng Y."/>
            <person name="Zong Z."/>
        </authorList>
    </citation>
    <scope>NUCLEOTIDE SEQUENCE [LARGE SCALE GENOMIC DNA]</scope>
    <source>
        <strain evidence="3 4">WCHAc060041</strain>
    </source>
</reference>